<dbReference type="AlphaFoldDB" id="A0A4S8KES0"/>
<feature type="transmembrane region" description="Helical" evidence="10">
    <location>
        <begin position="149"/>
        <end position="171"/>
    </location>
</feature>
<feature type="domain" description="Major facilitator superfamily (MFS) profile" evidence="11">
    <location>
        <begin position="63"/>
        <end position="518"/>
    </location>
</feature>
<dbReference type="EMBL" id="PYDT01000001">
    <property type="protein sequence ID" value="THU73766.1"/>
    <property type="molecule type" value="Genomic_DNA"/>
</dbReference>
<evidence type="ECO:0000256" key="10">
    <source>
        <dbReference type="SAM" id="Phobius"/>
    </source>
</evidence>
<feature type="transmembrane region" description="Helical" evidence="10">
    <location>
        <begin position="364"/>
        <end position="386"/>
    </location>
</feature>
<dbReference type="GO" id="GO:0015145">
    <property type="term" value="F:monosaccharide transmembrane transporter activity"/>
    <property type="evidence" value="ECO:0007669"/>
    <property type="project" value="InterPro"/>
</dbReference>
<evidence type="ECO:0000256" key="9">
    <source>
        <dbReference type="RuleBase" id="RU003346"/>
    </source>
</evidence>
<protein>
    <recommendedName>
        <fullName evidence="11">Major facilitator superfamily (MFS) profile domain-containing protein</fullName>
    </recommendedName>
</protein>
<feature type="transmembrane region" description="Helical" evidence="10">
    <location>
        <begin position="327"/>
        <end position="352"/>
    </location>
</feature>
<dbReference type="NCBIfam" id="TIGR00879">
    <property type="entry name" value="SP"/>
    <property type="match status" value="1"/>
</dbReference>
<dbReference type="InterPro" id="IPR045262">
    <property type="entry name" value="STP/PLT_plant"/>
</dbReference>
<dbReference type="Pfam" id="PF00083">
    <property type="entry name" value="Sugar_tr"/>
    <property type="match status" value="1"/>
</dbReference>
<evidence type="ECO:0000256" key="8">
    <source>
        <dbReference type="ARBA" id="ARBA00023136"/>
    </source>
</evidence>
<dbReference type="Proteomes" id="UP000317650">
    <property type="component" value="Chromosome 4"/>
</dbReference>
<dbReference type="PRINTS" id="PR00171">
    <property type="entry name" value="SUGRTRNSPORT"/>
</dbReference>
<evidence type="ECO:0000256" key="6">
    <source>
        <dbReference type="ARBA" id="ARBA00022847"/>
    </source>
</evidence>
<keyword evidence="6" id="KW-0769">Symport</keyword>
<feature type="transmembrane region" description="Helical" evidence="10">
    <location>
        <begin position="393"/>
        <end position="414"/>
    </location>
</feature>
<evidence type="ECO:0000256" key="7">
    <source>
        <dbReference type="ARBA" id="ARBA00022989"/>
    </source>
</evidence>
<organism evidence="12 13">
    <name type="scientific">Musa balbisiana</name>
    <name type="common">Banana</name>
    <dbReference type="NCBI Taxonomy" id="52838"/>
    <lineage>
        <taxon>Eukaryota</taxon>
        <taxon>Viridiplantae</taxon>
        <taxon>Streptophyta</taxon>
        <taxon>Embryophyta</taxon>
        <taxon>Tracheophyta</taxon>
        <taxon>Spermatophyta</taxon>
        <taxon>Magnoliopsida</taxon>
        <taxon>Liliopsida</taxon>
        <taxon>Zingiberales</taxon>
        <taxon>Musaceae</taxon>
        <taxon>Musa</taxon>
    </lineage>
</organism>
<feature type="transmembrane region" description="Helical" evidence="10">
    <location>
        <begin position="494"/>
        <end position="515"/>
    </location>
</feature>
<keyword evidence="7 10" id="KW-1133">Transmembrane helix</keyword>
<accession>A0A4S8KES0</accession>
<feature type="transmembrane region" description="Helical" evidence="10">
    <location>
        <begin position="426"/>
        <end position="452"/>
    </location>
</feature>
<proteinExistence type="inferred from homology"/>
<keyword evidence="5 10" id="KW-0812">Transmembrane</keyword>
<comment type="similarity">
    <text evidence="2 9">Belongs to the major facilitator superfamily. Sugar transporter (TC 2.A.1.1) family.</text>
</comment>
<evidence type="ECO:0000256" key="4">
    <source>
        <dbReference type="ARBA" id="ARBA00022597"/>
    </source>
</evidence>
<dbReference type="SUPFAM" id="SSF103473">
    <property type="entry name" value="MFS general substrate transporter"/>
    <property type="match status" value="1"/>
</dbReference>
<evidence type="ECO:0000259" key="11">
    <source>
        <dbReference type="PROSITE" id="PS50850"/>
    </source>
</evidence>
<dbReference type="InterPro" id="IPR005828">
    <property type="entry name" value="MFS_sugar_transport-like"/>
</dbReference>
<dbReference type="InterPro" id="IPR020846">
    <property type="entry name" value="MFS_dom"/>
</dbReference>
<dbReference type="PROSITE" id="PS00216">
    <property type="entry name" value="SUGAR_TRANSPORT_1"/>
    <property type="match status" value="1"/>
</dbReference>
<keyword evidence="3 9" id="KW-0813">Transport</keyword>
<keyword evidence="13" id="KW-1185">Reference proteome</keyword>
<dbReference type="PROSITE" id="PS50850">
    <property type="entry name" value="MFS"/>
    <property type="match status" value="1"/>
</dbReference>
<gene>
    <name evidence="12" type="ORF">C4D60_Mb04t26320</name>
</gene>
<dbReference type="InterPro" id="IPR003663">
    <property type="entry name" value="Sugar/inositol_transpt"/>
</dbReference>
<dbReference type="InterPro" id="IPR005829">
    <property type="entry name" value="Sugar_transporter_CS"/>
</dbReference>
<evidence type="ECO:0000313" key="13">
    <source>
        <dbReference type="Proteomes" id="UP000317650"/>
    </source>
</evidence>
<keyword evidence="4" id="KW-0762">Sugar transport</keyword>
<feature type="transmembrane region" description="Helical" evidence="10">
    <location>
        <begin position="242"/>
        <end position="264"/>
    </location>
</feature>
<feature type="transmembrane region" description="Helical" evidence="10">
    <location>
        <begin position="59"/>
        <end position="76"/>
    </location>
</feature>
<dbReference type="CDD" id="cd17361">
    <property type="entry name" value="MFS_STP"/>
    <property type="match status" value="1"/>
</dbReference>
<reference evidence="12 13" key="1">
    <citation type="journal article" date="2019" name="Nat. Plants">
        <title>Genome sequencing of Musa balbisiana reveals subgenome evolution and function divergence in polyploid bananas.</title>
        <authorList>
            <person name="Yao X."/>
        </authorList>
    </citation>
    <scope>NUCLEOTIDE SEQUENCE [LARGE SCALE GENOMIC DNA]</scope>
    <source>
        <strain evidence="13">cv. DH-PKW</strain>
        <tissue evidence="12">Leaves</tissue>
    </source>
</reference>
<feature type="transmembrane region" description="Helical" evidence="10">
    <location>
        <begin position="464"/>
        <end position="488"/>
    </location>
</feature>
<comment type="caution">
    <text evidence="12">The sequence shown here is derived from an EMBL/GenBank/DDBJ whole genome shotgun (WGS) entry which is preliminary data.</text>
</comment>
<sequence>MSDVTIASSLAEIEGQEAYELLVTASLHLLPALTSIFLEAMALEVAGECQTYNGRITSFVILSCAVAATGGLLFGYDVGISGGVTSMEPFLEKFFPDVYTDMKDSNTSNYCLFDSQLLTAFTSSLYIAGLFASLCASKVTQAFGRRASMLLGGAAFIVGAALGGLAVNVFMLILGRVLLGVGVGFTNQAYFTGSSAPLYLSEMAPPEHRGAINNGFDLFVGLGILSANLINYGTQKIHSDLGWRISIGFAIFPATILEFGTLFLPETPSSIIQRTNSLQKATEMLRKIRGTDDVHAELDDMIAAGNVSKAARRPLLTIMQRKYRPHLLIAILIPFFKQMTGITAITFYSPLIFRTVGLGESSSLLSTVITGVINVGSVVVAMIIVDRVGRRKLFIVGGVLMFVTHLMVGGVLAAQLGDHGGISKGYAYMILVLICVFTAGFASSWGPLGWLVPSEILPLEIRSVGQSMGIAVALLLVSIVGQTLLAMLCHLKSGVFFFFGGWVLIMTVFVILLLPETKGLPIEKMDQIWREHWFWKKVEGVEKEGSAPSAVRD</sequence>
<dbReference type="FunFam" id="1.20.1250.20:FF:000002">
    <property type="entry name" value="Sugar transport protein 13"/>
    <property type="match status" value="1"/>
</dbReference>
<evidence type="ECO:0000256" key="2">
    <source>
        <dbReference type="ARBA" id="ARBA00010992"/>
    </source>
</evidence>
<dbReference type="PANTHER" id="PTHR23500">
    <property type="entry name" value="SOLUTE CARRIER FAMILY 2, FACILITATED GLUCOSE TRANSPORTER"/>
    <property type="match status" value="1"/>
</dbReference>
<keyword evidence="8 10" id="KW-0472">Membrane</keyword>
<dbReference type="Gene3D" id="1.20.1250.20">
    <property type="entry name" value="MFS general substrate transporter like domains"/>
    <property type="match status" value="1"/>
</dbReference>
<evidence type="ECO:0000256" key="5">
    <source>
        <dbReference type="ARBA" id="ARBA00022692"/>
    </source>
</evidence>
<comment type="subcellular location">
    <subcellularLocation>
        <location evidence="1">Membrane</location>
        <topology evidence="1">Multi-pass membrane protein</topology>
    </subcellularLocation>
</comment>
<feature type="transmembrane region" description="Helical" evidence="10">
    <location>
        <begin position="117"/>
        <end position="137"/>
    </location>
</feature>
<dbReference type="GO" id="GO:0016020">
    <property type="term" value="C:membrane"/>
    <property type="evidence" value="ECO:0007669"/>
    <property type="project" value="UniProtKB-SubCell"/>
</dbReference>
<dbReference type="PANTHER" id="PTHR23500:SF30">
    <property type="entry name" value="SUGAR TRANSPORT PROTEIN 3"/>
    <property type="match status" value="1"/>
</dbReference>
<evidence type="ECO:0000256" key="1">
    <source>
        <dbReference type="ARBA" id="ARBA00004141"/>
    </source>
</evidence>
<dbReference type="GO" id="GO:0015293">
    <property type="term" value="F:symporter activity"/>
    <property type="evidence" value="ECO:0007669"/>
    <property type="project" value="UniProtKB-KW"/>
</dbReference>
<evidence type="ECO:0000256" key="3">
    <source>
        <dbReference type="ARBA" id="ARBA00022448"/>
    </source>
</evidence>
<dbReference type="InterPro" id="IPR044778">
    <property type="entry name" value="MFS_STP/MST-like_plant"/>
</dbReference>
<dbReference type="STRING" id="52838.A0A4S8KES0"/>
<dbReference type="InterPro" id="IPR036259">
    <property type="entry name" value="MFS_trans_sf"/>
</dbReference>
<name>A0A4S8KES0_MUSBA</name>
<evidence type="ECO:0000313" key="12">
    <source>
        <dbReference type="EMBL" id="THU73766.1"/>
    </source>
</evidence>